<name>A0ABY5YNJ3_9MICC</name>
<gene>
    <name evidence="9" type="ORF">N2K95_12060</name>
</gene>
<dbReference type="PANTHER" id="PTHR30614:SF21">
    <property type="entry name" value="AMINO ACID ABC TRANSPORTER PERMEASE"/>
    <property type="match status" value="1"/>
</dbReference>
<dbReference type="Pfam" id="PF00528">
    <property type="entry name" value="BPD_transp_1"/>
    <property type="match status" value="1"/>
</dbReference>
<keyword evidence="3" id="KW-1003">Cell membrane</keyword>
<dbReference type="InterPro" id="IPR010065">
    <property type="entry name" value="AA_ABC_transptr_permease_3TM"/>
</dbReference>
<feature type="transmembrane region" description="Helical" evidence="7">
    <location>
        <begin position="101"/>
        <end position="127"/>
    </location>
</feature>
<comment type="similarity">
    <text evidence="7">Belongs to the binding-protein-dependent transport system permease family.</text>
</comment>
<evidence type="ECO:0000256" key="4">
    <source>
        <dbReference type="ARBA" id="ARBA00022692"/>
    </source>
</evidence>
<feature type="domain" description="ABC transmembrane type-1" evidence="8">
    <location>
        <begin position="69"/>
        <end position="260"/>
    </location>
</feature>
<feature type="transmembrane region" description="Helical" evidence="7">
    <location>
        <begin position="238"/>
        <end position="260"/>
    </location>
</feature>
<evidence type="ECO:0000259" key="8">
    <source>
        <dbReference type="PROSITE" id="PS50928"/>
    </source>
</evidence>
<keyword evidence="6 7" id="KW-0472">Membrane</keyword>
<feature type="transmembrane region" description="Helical" evidence="7">
    <location>
        <begin position="139"/>
        <end position="160"/>
    </location>
</feature>
<dbReference type="InterPro" id="IPR043429">
    <property type="entry name" value="ArtM/GltK/GlnP/TcyL/YhdX-like"/>
</dbReference>
<evidence type="ECO:0000256" key="7">
    <source>
        <dbReference type="RuleBase" id="RU363032"/>
    </source>
</evidence>
<dbReference type="SUPFAM" id="SSF161098">
    <property type="entry name" value="MetI-like"/>
    <property type="match status" value="1"/>
</dbReference>
<evidence type="ECO:0000313" key="9">
    <source>
        <dbReference type="EMBL" id="UWX96392.1"/>
    </source>
</evidence>
<keyword evidence="5 7" id="KW-1133">Transmembrane helix</keyword>
<organism evidence="9 10">
    <name type="scientific">Arthrobacter zhaoxinii</name>
    <dbReference type="NCBI Taxonomy" id="2964616"/>
    <lineage>
        <taxon>Bacteria</taxon>
        <taxon>Bacillati</taxon>
        <taxon>Actinomycetota</taxon>
        <taxon>Actinomycetes</taxon>
        <taxon>Micrococcales</taxon>
        <taxon>Micrococcaceae</taxon>
        <taxon>Arthrobacter</taxon>
    </lineage>
</organism>
<dbReference type="PANTHER" id="PTHR30614">
    <property type="entry name" value="MEMBRANE COMPONENT OF AMINO ACID ABC TRANSPORTER"/>
    <property type="match status" value="1"/>
</dbReference>
<sequence length="301" mass="32274">MSAQNVLFDAPGPKTRRNIRIGNILGVLLIAALLWVAVSGLAEKGQFEAAKWTPFLEWGTWEFYILPGLLSTLKAAAVAVVTSIAFGLLFGIGRLSSFKPISWICGIVVEFFRAVPVLLMMVFFYQFLSKSTSVEPAQVPFFAVVISLTLYNGSVIAELVRSGVFGLPKGQREAGLAIGLTPGQSLRTIEMPQALVAMLPALLSQFVVILKDSALGTFIGYTELLEYARRLASGEGNILPALLVTAAIFIAINWLLTFAAQRLSRRLGARAGKVLKIEDTIEPEGIEAPVPAAAPAKGAAQ</sequence>
<keyword evidence="10" id="KW-1185">Reference proteome</keyword>
<dbReference type="EMBL" id="CP104275">
    <property type="protein sequence ID" value="UWX96392.1"/>
    <property type="molecule type" value="Genomic_DNA"/>
</dbReference>
<comment type="subcellular location">
    <subcellularLocation>
        <location evidence="1 7">Cell membrane</location>
        <topology evidence="1 7">Multi-pass membrane protein</topology>
    </subcellularLocation>
</comment>
<evidence type="ECO:0000256" key="6">
    <source>
        <dbReference type="ARBA" id="ARBA00023136"/>
    </source>
</evidence>
<dbReference type="Gene3D" id="1.10.3720.10">
    <property type="entry name" value="MetI-like"/>
    <property type="match status" value="1"/>
</dbReference>
<accession>A0ABY5YNJ3</accession>
<evidence type="ECO:0000313" key="10">
    <source>
        <dbReference type="Proteomes" id="UP001059859"/>
    </source>
</evidence>
<evidence type="ECO:0000256" key="5">
    <source>
        <dbReference type="ARBA" id="ARBA00022989"/>
    </source>
</evidence>
<keyword evidence="2 7" id="KW-0813">Transport</keyword>
<evidence type="ECO:0000256" key="1">
    <source>
        <dbReference type="ARBA" id="ARBA00004651"/>
    </source>
</evidence>
<dbReference type="NCBIfam" id="TIGR01726">
    <property type="entry name" value="HEQRo_perm_3TM"/>
    <property type="match status" value="1"/>
</dbReference>
<feature type="transmembrane region" description="Helical" evidence="7">
    <location>
        <begin position="21"/>
        <end position="41"/>
    </location>
</feature>
<dbReference type="CDD" id="cd06261">
    <property type="entry name" value="TM_PBP2"/>
    <property type="match status" value="1"/>
</dbReference>
<dbReference type="InterPro" id="IPR035906">
    <property type="entry name" value="MetI-like_sf"/>
</dbReference>
<reference evidence="9" key="1">
    <citation type="submission" date="2022-09" db="EMBL/GenBank/DDBJ databases">
        <title>Novel species in genus Arthrobacter.</title>
        <authorList>
            <person name="Liu Y."/>
        </authorList>
    </citation>
    <scope>NUCLEOTIDE SEQUENCE</scope>
    <source>
        <strain evidence="9">Zg-Y815</strain>
    </source>
</reference>
<feature type="transmembrane region" description="Helical" evidence="7">
    <location>
        <begin position="61"/>
        <end position="89"/>
    </location>
</feature>
<evidence type="ECO:0000256" key="2">
    <source>
        <dbReference type="ARBA" id="ARBA00022448"/>
    </source>
</evidence>
<dbReference type="InterPro" id="IPR000515">
    <property type="entry name" value="MetI-like"/>
</dbReference>
<dbReference type="Proteomes" id="UP001059859">
    <property type="component" value="Chromosome"/>
</dbReference>
<evidence type="ECO:0000256" key="3">
    <source>
        <dbReference type="ARBA" id="ARBA00022475"/>
    </source>
</evidence>
<dbReference type="PROSITE" id="PS50928">
    <property type="entry name" value="ABC_TM1"/>
    <property type="match status" value="1"/>
</dbReference>
<dbReference type="RefSeq" id="WP_260651754.1">
    <property type="nucleotide sequence ID" value="NZ_CP104275.1"/>
</dbReference>
<proteinExistence type="inferred from homology"/>
<protein>
    <submittedName>
        <fullName evidence="9">Amino acid ABC transporter permease</fullName>
    </submittedName>
</protein>
<keyword evidence="4 7" id="KW-0812">Transmembrane</keyword>